<comment type="caution">
    <text evidence="9">The sequence shown here is derived from an EMBL/GenBank/DDBJ whole genome shotgun (WGS) entry which is preliminary data.</text>
</comment>
<dbReference type="InterPro" id="IPR035965">
    <property type="entry name" value="PAS-like_dom_sf"/>
</dbReference>
<feature type="domain" description="PAC" evidence="8">
    <location>
        <begin position="349"/>
        <end position="400"/>
    </location>
</feature>
<dbReference type="Pfam" id="PF08448">
    <property type="entry name" value="PAS_4"/>
    <property type="match status" value="1"/>
</dbReference>
<dbReference type="CDD" id="cd00082">
    <property type="entry name" value="HisKA"/>
    <property type="match status" value="1"/>
</dbReference>
<dbReference type="InterPro" id="IPR036890">
    <property type="entry name" value="HATPase_C_sf"/>
</dbReference>
<dbReference type="Proteomes" id="UP000598971">
    <property type="component" value="Unassembled WGS sequence"/>
</dbReference>
<feature type="domain" description="PAS" evidence="7">
    <location>
        <begin position="27"/>
        <end position="62"/>
    </location>
</feature>
<dbReference type="GO" id="GO:0000155">
    <property type="term" value="F:phosphorelay sensor kinase activity"/>
    <property type="evidence" value="ECO:0007669"/>
    <property type="project" value="InterPro"/>
</dbReference>
<dbReference type="PROSITE" id="PS50113">
    <property type="entry name" value="PAC"/>
    <property type="match status" value="4"/>
</dbReference>
<protein>
    <recommendedName>
        <fullName evidence="2">histidine kinase</fullName>
        <ecNumber evidence="2">2.7.13.3</ecNumber>
    </recommendedName>
</protein>
<dbReference type="InterPro" id="IPR036097">
    <property type="entry name" value="HisK_dim/P_sf"/>
</dbReference>
<dbReference type="InterPro" id="IPR001610">
    <property type="entry name" value="PAC"/>
</dbReference>
<dbReference type="NCBIfam" id="TIGR00229">
    <property type="entry name" value="sensory_box"/>
    <property type="match status" value="5"/>
</dbReference>
<evidence type="ECO:0000313" key="10">
    <source>
        <dbReference type="Proteomes" id="UP000598971"/>
    </source>
</evidence>
<feature type="domain" description="Histidine kinase" evidence="6">
    <location>
        <begin position="799"/>
        <end position="1011"/>
    </location>
</feature>
<dbReference type="SUPFAM" id="SSF55874">
    <property type="entry name" value="ATPase domain of HSP90 chaperone/DNA topoisomerase II/histidine kinase"/>
    <property type="match status" value="1"/>
</dbReference>
<feature type="domain" description="PAS" evidence="7">
    <location>
        <begin position="528"/>
        <end position="574"/>
    </location>
</feature>
<keyword evidence="5" id="KW-0418">Kinase</keyword>
<feature type="domain" description="PAC" evidence="8">
    <location>
        <begin position="729"/>
        <end position="781"/>
    </location>
</feature>
<reference evidence="9" key="1">
    <citation type="submission" date="2019-10" db="EMBL/GenBank/DDBJ databases">
        <title>Draft genome sequence of Panacibacter sp. KCS-6.</title>
        <authorList>
            <person name="Yim K.J."/>
        </authorList>
    </citation>
    <scope>NUCLEOTIDE SEQUENCE</scope>
    <source>
        <strain evidence="9">KCS-6</strain>
    </source>
</reference>
<dbReference type="Pfam" id="PF00512">
    <property type="entry name" value="HisKA"/>
    <property type="match status" value="1"/>
</dbReference>
<evidence type="ECO:0000256" key="1">
    <source>
        <dbReference type="ARBA" id="ARBA00000085"/>
    </source>
</evidence>
<feature type="domain" description="PAS" evidence="7">
    <location>
        <begin position="301"/>
        <end position="346"/>
    </location>
</feature>
<feature type="domain" description="PAS" evidence="7">
    <location>
        <begin position="142"/>
        <end position="215"/>
    </location>
</feature>
<organism evidence="9 10">
    <name type="scientific">Limnovirga soli</name>
    <dbReference type="NCBI Taxonomy" id="2656915"/>
    <lineage>
        <taxon>Bacteria</taxon>
        <taxon>Pseudomonadati</taxon>
        <taxon>Bacteroidota</taxon>
        <taxon>Chitinophagia</taxon>
        <taxon>Chitinophagales</taxon>
        <taxon>Chitinophagaceae</taxon>
        <taxon>Limnovirga</taxon>
    </lineage>
</organism>
<dbReference type="Gene3D" id="3.30.565.10">
    <property type="entry name" value="Histidine kinase-like ATPase, C-terminal domain"/>
    <property type="match status" value="1"/>
</dbReference>
<evidence type="ECO:0000313" key="9">
    <source>
        <dbReference type="EMBL" id="NNV55195.1"/>
    </source>
</evidence>
<dbReference type="Pfam" id="PF02518">
    <property type="entry name" value="HATPase_c"/>
    <property type="match status" value="1"/>
</dbReference>
<evidence type="ECO:0000259" key="8">
    <source>
        <dbReference type="PROSITE" id="PS50113"/>
    </source>
</evidence>
<dbReference type="PROSITE" id="PS50109">
    <property type="entry name" value="HIS_KIN"/>
    <property type="match status" value="1"/>
</dbReference>
<dbReference type="PANTHER" id="PTHR43304">
    <property type="entry name" value="PHYTOCHROME-LIKE PROTEIN CPH1"/>
    <property type="match status" value="1"/>
</dbReference>
<evidence type="ECO:0000259" key="7">
    <source>
        <dbReference type="PROSITE" id="PS50112"/>
    </source>
</evidence>
<dbReference type="PANTHER" id="PTHR43304:SF1">
    <property type="entry name" value="PAC DOMAIN-CONTAINING PROTEIN"/>
    <property type="match status" value="1"/>
</dbReference>
<dbReference type="RefSeq" id="WP_171607121.1">
    <property type="nucleotide sequence ID" value="NZ_WHPF01000004.1"/>
</dbReference>
<dbReference type="CDD" id="cd00130">
    <property type="entry name" value="PAS"/>
    <property type="match status" value="6"/>
</dbReference>
<dbReference type="Gene3D" id="2.10.70.100">
    <property type="match status" value="1"/>
</dbReference>
<dbReference type="InterPro" id="IPR013655">
    <property type="entry name" value="PAS_fold_3"/>
</dbReference>
<feature type="domain" description="PAS" evidence="7">
    <location>
        <begin position="424"/>
        <end position="477"/>
    </location>
</feature>
<dbReference type="AlphaFoldDB" id="A0A8J8FCG9"/>
<feature type="domain" description="PAC" evidence="8">
    <location>
        <begin position="601"/>
        <end position="653"/>
    </location>
</feature>
<keyword evidence="10" id="KW-1185">Reference proteome</keyword>
<dbReference type="SMART" id="SM00086">
    <property type="entry name" value="PAC"/>
    <property type="match status" value="6"/>
</dbReference>
<accession>A0A8J8FCG9</accession>
<dbReference type="EC" id="2.7.13.3" evidence="2"/>
<evidence type="ECO:0000259" key="6">
    <source>
        <dbReference type="PROSITE" id="PS50109"/>
    </source>
</evidence>
<dbReference type="InterPro" id="IPR005467">
    <property type="entry name" value="His_kinase_dom"/>
</dbReference>
<sequence>MEKDNTSKAFFLRQKKNSSLSLYCQVLLNTSNDAVHILDESGNLVDANEKFCHLLGYSNEEIQHLHVADWDAIWEKGALQNKIATLLKEPAIFETKHRCKNGECIDVEINAVGIELEGYKYLYAAARDITQRKIKDEILKNDKRRLFDILNGTNAATWEWNIKTGATIFNERWAGIIGYSLEEISPVSIETWKKFTHPEDFKKAETILNKHFDHETDFYQCDMRMKHRDGHWVWVTDRGCVHEWDANGYPVLMSGIHIDISENKKIEAALQESEINLRHAHETAKIGSWEWDFVTDKLTNSPEVLNIFGISDTEYDGTFSSLLEKIIHPQDRHILKEAAEQTLKTGIGQTIEYRLIRPDGAIRWVKAIADFVYEDGKPIKLLGLNQDITEQKLATINQKEALDKLIKIAKQLPGVVYQYRLKPDGSSSFPYASESIKNIYQLSPEEVIDDASKVFEKIHPDDIEAVVESIKISAQNLAPWQHEYRVKFEDDSTRVLYGKSIPEKEADGSILWHGFITDTTEYNKNRQWMRQLSLAVEQSPVSIVITDINGNIEYVNKKFIDITGYSFAEAIGKTPRILKSGNKSEGDYKNMWDTLIAGKAWQGEFNNKKKNGDLYWESAKITPIVNEKGITTHFLAIKEDITEQKKAEEKIYELYRDFINFLENTTDFIYYKDINSRFRFCSQTLANITGHKHWKDMIGKHDLEVFPRSIAEIYAEEEIPVLRDGKPLLDKTDPYLDTLGNTKWVNTNKWPLFDAGGNVTGLFGISRDITANKAKDEMLKQYVNELKASNADLENFAYVASHDLQEPLRMIDSFLHLLEKKIPGNPEDKTHDYIHFAIEGATRMKILISDLLQYSRVGTNKEEFTAIDINDLLSYILRVLSDPIDNSKAEINIKQMPIITANKTLITELLQNLITNAIKYQHHGTVPQIEIGYKEEPGHHLFFIKDNGIGIMPAHFEKIFEVFQRLHSKSQYSGTGIGLALCKKIVEIHKGKIWVDSTFGEGSTFYFTLKK</sequence>
<dbReference type="InterPro" id="IPR000700">
    <property type="entry name" value="PAS-assoc_C"/>
</dbReference>
<comment type="catalytic activity">
    <reaction evidence="1">
        <text>ATP + protein L-histidine = ADP + protein N-phospho-L-histidine.</text>
        <dbReference type="EC" id="2.7.13.3"/>
    </reaction>
</comment>
<dbReference type="FunFam" id="3.30.565.10:FF:000006">
    <property type="entry name" value="Sensor histidine kinase WalK"/>
    <property type="match status" value="1"/>
</dbReference>
<feature type="domain" description="PAC" evidence="8">
    <location>
        <begin position="219"/>
        <end position="272"/>
    </location>
</feature>
<dbReference type="PROSITE" id="PS50112">
    <property type="entry name" value="PAS"/>
    <property type="match status" value="5"/>
</dbReference>
<dbReference type="SUPFAM" id="SSF55785">
    <property type="entry name" value="PYP-like sensor domain (PAS domain)"/>
    <property type="match status" value="6"/>
</dbReference>
<dbReference type="InterPro" id="IPR052162">
    <property type="entry name" value="Sensor_kinase/Photoreceptor"/>
</dbReference>
<dbReference type="InterPro" id="IPR013656">
    <property type="entry name" value="PAS_4"/>
</dbReference>
<dbReference type="SMART" id="SM00387">
    <property type="entry name" value="HATPase_c"/>
    <property type="match status" value="1"/>
</dbReference>
<dbReference type="Pfam" id="PF08447">
    <property type="entry name" value="PAS_3"/>
    <property type="match status" value="3"/>
</dbReference>
<evidence type="ECO:0000256" key="4">
    <source>
        <dbReference type="ARBA" id="ARBA00022679"/>
    </source>
</evidence>
<dbReference type="InterPro" id="IPR003594">
    <property type="entry name" value="HATPase_dom"/>
</dbReference>
<dbReference type="SMART" id="SM00388">
    <property type="entry name" value="HisKA"/>
    <property type="match status" value="1"/>
</dbReference>
<dbReference type="InterPro" id="IPR000014">
    <property type="entry name" value="PAS"/>
</dbReference>
<dbReference type="EMBL" id="WHPF01000004">
    <property type="protein sequence ID" value="NNV55195.1"/>
    <property type="molecule type" value="Genomic_DNA"/>
</dbReference>
<dbReference type="SMART" id="SM00091">
    <property type="entry name" value="PAS"/>
    <property type="match status" value="6"/>
</dbReference>
<dbReference type="PRINTS" id="PR00344">
    <property type="entry name" value="BCTRLSENSOR"/>
</dbReference>
<gene>
    <name evidence="9" type="ORF">GD597_06975</name>
</gene>
<name>A0A8J8FCG9_9BACT</name>
<evidence type="ECO:0000256" key="5">
    <source>
        <dbReference type="ARBA" id="ARBA00022777"/>
    </source>
</evidence>
<dbReference type="Gene3D" id="1.10.287.130">
    <property type="match status" value="1"/>
</dbReference>
<keyword evidence="4" id="KW-0808">Transferase</keyword>
<dbReference type="InterPro" id="IPR003661">
    <property type="entry name" value="HisK_dim/P_dom"/>
</dbReference>
<evidence type="ECO:0000256" key="2">
    <source>
        <dbReference type="ARBA" id="ARBA00012438"/>
    </source>
</evidence>
<dbReference type="Pfam" id="PF13426">
    <property type="entry name" value="PAS_9"/>
    <property type="match status" value="2"/>
</dbReference>
<dbReference type="InterPro" id="IPR004358">
    <property type="entry name" value="Sig_transdc_His_kin-like_C"/>
</dbReference>
<evidence type="ECO:0000256" key="3">
    <source>
        <dbReference type="ARBA" id="ARBA00022553"/>
    </source>
</evidence>
<dbReference type="SUPFAM" id="SSF47384">
    <property type="entry name" value="Homodimeric domain of signal transducing histidine kinase"/>
    <property type="match status" value="1"/>
</dbReference>
<dbReference type="Gene3D" id="3.30.450.20">
    <property type="entry name" value="PAS domain"/>
    <property type="match status" value="6"/>
</dbReference>
<keyword evidence="3" id="KW-0597">Phosphoprotein</keyword>
<proteinExistence type="predicted"/>